<feature type="compositionally biased region" description="Polar residues" evidence="1">
    <location>
        <begin position="317"/>
        <end position="327"/>
    </location>
</feature>
<keyword evidence="3" id="KW-1185">Reference proteome</keyword>
<reference evidence="2" key="1">
    <citation type="submission" date="2019-04" db="EMBL/GenBank/DDBJ databases">
        <title>Sequencing of skin fungus with MAO and IRED activity.</title>
        <authorList>
            <person name="Marsaioli A.J."/>
            <person name="Bonatto J.M.C."/>
            <person name="Reis Junior O."/>
        </authorList>
    </citation>
    <scope>NUCLEOTIDE SEQUENCE</scope>
    <source>
        <strain evidence="2">30M1</strain>
    </source>
</reference>
<feature type="compositionally biased region" description="Gly residues" evidence="1">
    <location>
        <begin position="502"/>
        <end position="520"/>
    </location>
</feature>
<organism evidence="2 3">
    <name type="scientific">Curvularia kusanoi</name>
    <name type="common">Cochliobolus kusanoi</name>
    <dbReference type="NCBI Taxonomy" id="90978"/>
    <lineage>
        <taxon>Eukaryota</taxon>
        <taxon>Fungi</taxon>
        <taxon>Dikarya</taxon>
        <taxon>Ascomycota</taxon>
        <taxon>Pezizomycotina</taxon>
        <taxon>Dothideomycetes</taxon>
        <taxon>Pleosporomycetidae</taxon>
        <taxon>Pleosporales</taxon>
        <taxon>Pleosporineae</taxon>
        <taxon>Pleosporaceae</taxon>
        <taxon>Curvularia</taxon>
    </lineage>
</organism>
<dbReference type="OrthoDB" id="3795533at2759"/>
<feature type="compositionally biased region" description="Basic and acidic residues" evidence="1">
    <location>
        <begin position="423"/>
        <end position="433"/>
    </location>
</feature>
<feature type="compositionally biased region" description="Polar residues" evidence="1">
    <location>
        <begin position="438"/>
        <end position="452"/>
    </location>
</feature>
<feature type="compositionally biased region" description="Basic and acidic residues" evidence="1">
    <location>
        <begin position="273"/>
        <end position="287"/>
    </location>
</feature>
<dbReference type="EMBL" id="SWKU01000060">
    <property type="protein sequence ID" value="KAF2993111.1"/>
    <property type="molecule type" value="Genomic_DNA"/>
</dbReference>
<accession>A0A9P4W359</accession>
<name>A0A9P4W359_CURKU</name>
<proteinExistence type="predicted"/>
<feature type="region of interest" description="Disordered" evidence="1">
    <location>
        <begin position="273"/>
        <end position="545"/>
    </location>
</feature>
<evidence type="ECO:0000256" key="1">
    <source>
        <dbReference type="SAM" id="MobiDB-lite"/>
    </source>
</evidence>
<feature type="compositionally biased region" description="Low complexity" evidence="1">
    <location>
        <begin position="399"/>
        <end position="416"/>
    </location>
</feature>
<gene>
    <name evidence="2" type="ORF">E8E13_001442</name>
</gene>
<dbReference type="AlphaFoldDB" id="A0A9P4W359"/>
<protein>
    <submittedName>
        <fullName evidence="2">Uncharacterized protein</fullName>
    </submittedName>
</protein>
<evidence type="ECO:0000313" key="2">
    <source>
        <dbReference type="EMBL" id="KAF2993111.1"/>
    </source>
</evidence>
<dbReference type="Proteomes" id="UP000801428">
    <property type="component" value="Unassembled WGS sequence"/>
</dbReference>
<evidence type="ECO:0000313" key="3">
    <source>
        <dbReference type="Proteomes" id="UP000801428"/>
    </source>
</evidence>
<sequence>MIPGDLSDVPTLASLSKSQKRALILRDQLRYLEPAHLDSHLDGLTADEPPIYRRIKEKVSPPLTQVTLKKEAARFDLGNVQFPEEGGEIHRVYLTVEDGRFEMRTEDALPENDAVLASKPIHRFVAENMFPLFKTKYKAIHARMDRINEARRIAYNMLDHPPVKLEDGEQTHLAAEGTGRLLSRQVIDSMQSYIAPNMLQTEALSETFNTIPTQVKVDLFNNIVKTAFPNFDDLILASWNVVYVYGNVGSDFPAFHRAVVELKKTLEGFERSFDHSRTRTGGSREETTSDQQAGREGSHTSTSVKGDQGTPAPAAAFSSTKATQPHENSAGEDQDSPEKQSCIRSRKPRPRPLQPNAGLPGNDTKHAEDDFDHPTPPSSRGAHSFTHHIAEHAPTARPSPFITSPSSGRSSPSPSNSQPPRPSIDHTSQDPRAPRPTASHTATPKPSLQQTPGAGLMRKRQEYAASLSKGIHSGAATKVSSSVKEDRKEEQHADGASEPRGPGQGGGYRHGQIGGAGRSIGGAKPRGSAPVAPMLPVRKERGEGL</sequence>
<feature type="compositionally biased region" description="Basic and acidic residues" evidence="1">
    <location>
        <begin position="483"/>
        <end position="497"/>
    </location>
</feature>
<comment type="caution">
    <text evidence="2">The sequence shown here is derived from an EMBL/GenBank/DDBJ whole genome shotgun (WGS) entry which is preliminary data.</text>
</comment>